<dbReference type="SUPFAM" id="SSF49265">
    <property type="entry name" value="Fibronectin type III"/>
    <property type="match status" value="1"/>
</dbReference>
<dbReference type="PANTHER" id="PTHR34819">
    <property type="entry name" value="LARGE CYSTEINE-RICH PERIPLASMIC PROTEIN OMCB"/>
    <property type="match status" value="1"/>
</dbReference>
<dbReference type="RefSeq" id="WP_167218467.1">
    <property type="nucleotide sequence ID" value="NZ_CP050063.1"/>
</dbReference>
<dbReference type="Proteomes" id="UP000501802">
    <property type="component" value="Chromosome"/>
</dbReference>
<dbReference type="NCBIfam" id="TIGR01451">
    <property type="entry name" value="B_ant_repeat"/>
    <property type="match status" value="2"/>
</dbReference>
<dbReference type="InterPro" id="IPR001434">
    <property type="entry name" value="OmcB-like_DUF11"/>
</dbReference>
<dbReference type="InterPro" id="IPR024079">
    <property type="entry name" value="MetalloPept_cat_dom_sf"/>
</dbReference>
<dbReference type="Gene3D" id="3.40.390.10">
    <property type="entry name" value="Collagenase (Catalytic Domain)"/>
    <property type="match status" value="1"/>
</dbReference>
<dbReference type="InterPro" id="IPR003961">
    <property type="entry name" value="FN3_dom"/>
</dbReference>
<dbReference type="Gene3D" id="2.60.40.10">
    <property type="entry name" value="Immunoglobulins"/>
    <property type="match status" value="3"/>
</dbReference>
<keyword evidence="2" id="KW-0732">Signal</keyword>
<feature type="region of interest" description="Disordered" evidence="1">
    <location>
        <begin position="818"/>
        <end position="837"/>
    </location>
</feature>
<dbReference type="InterPro" id="IPR051172">
    <property type="entry name" value="Chlamydia_OmcB"/>
</dbReference>
<dbReference type="InterPro" id="IPR013783">
    <property type="entry name" value="Ig-like_fold"/>
</dbReference>
<evidence type="ECO:0000256" key="2">
    <source>
        <dbReference type="SAM" id="SignalP"/>
    </source>
</evidence>
<dbReference type="AlphaFoldDB" id="A0A6G9AYJ0"/>
<evidence type="ECO:0000313" key="5">
    <source>
        <dbReference type="Proteomes" id="UP000501802"/>
    </source>
</evidence>
<dbReference type="Pfam" id="PF20009">
    <property type="entry name" value="GEVED"/>
    <property type="match status" value="1"/>
</dbReference>
<dbReference type="InterPro" id="IPR008754">
    <property type="entry name" value="Peptidase_M43"/>
</dbReference>
<dbReference type="InterPro" id="IPR047589">
    <property type="entry name" value="DUF11_rpt"/>
</dbReference>
<dbReference type="Pfam" id="PF01345">
    <property type="entry name" value="DUF11"/>
    <property type="match status" value="2"/>
</dbReference>
<feature type="chain" id="PRO_5026026326" evidence="2">
    <location>
        <begin position="23"/>
        <end position="848"/>
    </location>
</feature>
<dbReference type="InterPro" id="IPR036116">
    <property type="entry name" value="FN3_sf"/>
</dbReference>
<organism evidence="4 5">
    <name type="scientific">Spirosoma aureum</name>
    <dbReference type="NCBI Taxonomy" id="2692134"/>
    <lineage>
        <taxon>Bacteria</taxon>
        <taxon>Pseudomonadati</taxon>
        <taxon>Bacteroidota</taxon>
        <taxon>Cytophagia</taxon>
        <taxon>Cytophagales</taxon>
        <taxon>Cytophagaceae</taxon>
        <taxon>Spirosoma</taxon>
    </lineage>
</organism>
<dbReference type="EMBL" id="CP050063">
    <property type="protein sequence ID" value="QIP17532.1"/>
    <property type="molecule type" value="Genomic_DNA"/>
</dbReference>
<dbReference type="KEGG" id="spib:G8759_35270"/>
<evidence type="ECO:0000256" key="1">
    <source>
        <dbReference type="SAM" id="MobiDB-lite"/>
    </source>
</evidence>
<feature type="domain" description="Fibronectin type-III" evidence="3">
    <location>
        <begin position="312"/>
        <end position="409"/>
    </location>
</feature>
<reference evidence="4 5" key="1">
    <citation type="submission" date="2020-03" db="EMBL/GenBank/DDBJ databases">
        <authorList>
            <person name="Kim M.K."/>
        </authorList>
    </citation>
    <scope>NUCLEOTIDE SEQUENCE [LARGE SCALE GENOMIC DNA]</scope>
    <source>
        <strain evidence="4 5">BT328</strain>
    </source>
</reference>
<dbReference type="InterPro" id="IPR045474">
    <property type="entry name" value="GEVED"/>
</dbReference>
<dbReference type="GO" id="GO:0008237">
    <property type="term" value="F:metallopeptidase activity"/>
    <property type="evidence" value="ECO:0007669"/>
    <property type="project" value="InterPro"/>
</dbReference>
<gene>
    <name evidence="4" type="ORF">G8759_35270</name>
</gene>
<feature type="signal peptide" evidence="2">
    <location>
        <begin position="1"/>
        <end position="22"/>
    </location>
</feature>
<sequence length="848" mass="89130">MVYYLRVWIACLSFLLPFFSSAQRAPSSVSLVCATPDLSAKERHTLTSLAAFALSMKQASGQPLASLTYVPIRPHIYRRSDGTGGITLAKMNNIIATTNSYYLLNGSGIQFYFCGTSPEYIDNDNLYNSFQAFNETSVNGHDATNALNQYYVNAFSQSGLGGYAYFPDNTIQATRSFILNESDEVDLGNRLLPHELGHNFGLFHTFGNLSSGTDELVTRGAGANCALAGDELCDTPADPYGLPGATTIYINGCETYNGTAKDSQGASFAPSTTNIMSYYFPCTHDFTQGQYDRMQAGLALRQSHTAYSLDCPPTSVSAPSNVVATINNGNVLIAWQDNGTNEMGYFIERSTLPNTGFVSIGGVAPNSTSYTDTKTAPLTTYYYRIKPSNATTQGISPTANVTTPTCHPIYSSYTCTEGDGLSGFVLNGSILSQSSGCSLGGYSSSTVVSTTVVAGQSSSFTVTLLPSSYKQGVTIWADLNRNGSYESNELLYQTPATLTGQFSGSIAFPANLTGGNLALRIVDAYNTIPADPCGIYLYGETEDYQIQVGTQPSADLSLSMQTNARTPATNQPVSFSVTLQNRGPGNATGISWQNNLPPNLSFVSSDASVSSSGTAVSGSGITLNSGASATFVYQLKPTQPGVYVNSAQILTSSLYDPNSQPGSGTGDGQDDAATVDIRTSLSSTIVYASPNPNQTPLPTVISSQPTPDPAKADLSVLMSASTRTPATGQPVTFTVTVINAGGVSANTIVVRDTLRGLTLTNSPTGAIVVATGANYTIIEGTINSLSSGGSAQMVFTAIPNTTGSIMNAAQIWSVSTLDPDSTPGSANPTGNNLNGEDDVSWIDLRVVP</sequence>
<dbReference type="PROSITE" id="PS50853">
    <property type="entry name" value="FN3"/>
    <property type="match status" value="1"/>
</dbReference>
<dbReference type="Pfam" id="PF05572">
    <property type="entry name" value="Peptidase_M43"/>
    <property type="match status" value="1"/>
</dbReference>
<dbReference type="SUPFAM" id="SSF55486">
    <property type="entry name" value="Metalloproteases ('zincins'), catalytic domain"/>
    <property type="match status" value="1"/>
</dbReference>
<feature type="compositionally biased region" description="Polar residues" evidence="1">
    <location>
        <begin position="818"/>
        <end position="834"/>
    </location>
</feature>
<proteinExistence type="predicted"/>
<protein>
    <submittedName>
        <fullName evidence="4">DUF11 domain-containing protein</fullName>
    </submittedName>
</protein>
<accession>A0A6G9AYJ0</accession>
<keyword evidence="5" id="KW-1185">Reference proteome</keyword>
<dbReference type="PANTHER" id="PTHR34819:SF3">
    <property type="entry name" value="CELL SURFACE PROTEIN"/>
    <property type="match status" value="1"/>
</dbReference>
<dbReference type="CDD" id="cd00063">
    <property type="entry name" value="FN3"/>
    <property type="match status" value="1"/>
</dbReference>
<name>A0A6G9AYJ0_9BACT</name>
<feature type="region of interest" description="Disordered" evidence="1">
    <location>
        <begin position="689"/>
        <end position="708"/>
    </location>
</feature>
<evidence type="ECO:0000313" key="4">
    <source>
        <dbReference type="EMBL" id="QIP17532.1"/>
    </source>
</evidence>
<feature type="compositionally biased region" description="Polar residues" evidence="1">
    <location>
        <begin position="689"/>
        <end position="705"/>
    </location>
</feature>
<evidence type="ECO:0000259" key="3">
    <source>
        <dbReference type="PROSITE" id="PS50853"/>
    </source>
</evidence>